<protein>
    <submittedName>
        <fullName evidence="1">Protein RRNAD1</fullName>
    </submittedName>
</protein>
<sequence length="44" mass="4741">GFHCALVPLFDPRFSPRNLVLVAARTPLGTVLAGLDEDSSEDED</sequence>
<reference evidence="2" key="1">
    <citation type="journal article" date="2014" name="Science">
        <title>Comparative genomics reveals insights into avian genome evolution and adaptation.</title>
        <authorList>
            <consortium name="Avian Genome Consortium"/>
            <person name="Zhang G."/>
            <person name="Li C."/>
            <person name="Li Q."/>
            <person name="Li B."/>
            <person name="Larkin D.M."/>
            <person name="Lee C."/>
            <person name="Storz J.F."/>
            <person name="Antunes A."/>
            <person name="Greenwold M.J."/>
            <person name="Meredith R.W."/>
            <person name="Odeen A."/>
            <person name="Cui J."/>
            <person name="Zhou Q."/>
            <person name="Xu L."/>
            <person name="Pan H."/>
            <person name="Wang Z."/>
            <person name="Jin L."/>
            <person name="Zhang P."/>
            <person name="Hu H."/>
            <person name="Yang W."/>
            <person name="Hu J."/>
            <person name="Xiao J."/>
            <person name="Yang Z."/>
            <person name="Liu Y."/>
            <person name="Xie Q."/>
            <person name="Yu H."/>
            <person name="Lian J."/>
            <person name="Wen P."/>
            <person name="Zhang F."/>
            <person name="Li H."/>
            <person name="Zeng Y."/>
            <person name="Xiong Z."/>
            <person name="Liu S."/>
            <person name="Zhou L."/>
            <person name="Huang Z."/>
            <person name="An N."/>
            <person name="Wang J."/>
            <person name="Zheng Q."/>
            <person name="Xiong Y."/>
            <person name="Wang G."/>
            <person name="Wang B."/>
            <person name="Wang J."/>
            <person name="Fan Y."/>
            <person name="da Fonseca R.R."/>
            <person name="Alfaro-Nunez A."/>
            <person name="Schubert M."/>
            <person name="Orlando L."/>
            <person name="Mourier T."/>
            <person name="Howard J.T."/>
            <person name="Ganapathy G."/>
            <person name="Pfenning A."/>
            <person name="Whitney O."/>
            <person name="Rivas M.V."/>
            <person name="Hara E."/>
            <person name="Smith J."/>
            <person name="Farre M."/>
            <person name="Narayan J."/>
            <person name="Slavov G."/>
            <person name="Romanov M.N."/>
            <person name="Borges R."/>
            <person name="Machado J.P."/>
            <person name="Khan I."/>
            <person name="Springer M.S."/>
            <person name="Gatesy J."/>
            <person name="Hoffmann F.G."/>
            <person name="Opazo J.C."/>
            <person name="Hastad O."/>
            <person name="Sawyer R.H."/>
            <person name="Kim H."/>
            <person name="Kim K.W."/>
            <person name="Kim H.J."/>
            <person name="Cho S."/>
            <person name="Li N."/>
            <person name="Huang Y."/>
            <person name="Bruford M.W."/>
            <person name="Zhan X."/>
            <person name="Dixon A."/>
            <person name="Bertelsen M.F."/>
            <person name="Derryberry E."/>
            <person name="Warren W."/>
            <person name="Wilson R.K."/>
            <person name="Li S."/>
            <person name="Ray D.A."/>
            <person name="Green R.E."/>
            <person name="O'Brien S.J."/>
            <person name="Griffin D."/>
            <person name="Johnson W.E."/>
            <person name="Haussler D."/>
            <person name="Ryder O.A."/>
            <person name="Willerslev E."/>
            <person name="Graves G.R."/>
            <person name="Alstrom P."/>
            <person name="Fjeldsa J."/>
            <person name="Mindell D.P."/>
            <person name="Edwards S.V."/>
            <person name="Braun E.L."/>
            <person name="Rahbek C."/>
            <person name="Burt D.W."/>
            <person name="Houde P."/>
            <person name="Zhang Y."/>
            <person name="Yang H."/>
            <person name="Wang J."/>
            <person name="Jarvis E.D."/>
            <person name="Gilbert M.T."/>
            <person name="Wang J."/>
        </authorList>
    </citation>
    <scope>NUCLEOTIDE SEQUENCE [LARGE SCALE GENOMIC DNA]</scope>
</reference>
<feature type="non-terminal residue" evidence="1">
    <location>
        <position position="44"/>
    </location>
</feature>
<organism evidence="1 2">
    <name type="scientific">Charadrius vociferus</name>
    <name type="common">Killdeer</name>
    <name type="synonym">Aegialitis vocifera</name>
    <dbReference type="NCBI Taxonomy" id="50402"/>
    <lineage>
        <taxon>Eukaryota</taxon>
        <taxon>Metazoa</taxon>
        <taxon>Chordata</taxon>
        <taxon>Craniata</taxon>
        <taxon>Vertebrata</taxon>
        <taxon>Euteleostomi</taxon>
        <taxon>Archelosauria</taxon>
        <taxon>Archosauria</taxon>
        <taxon>Dinosauria</taxon>
        <taxon>Saurischia</taxon>
        <taxon>Theropoda</taxon>
        <taxon>Coelurosauria</taxon>
        <taxon>Aves</taxon>
        <taxon>Neognathae</taxon>
        <taxon>Neoaves</taxon>
        <taxon>Charadriiformes</taxon>
        <taxon>Charadriidae</taxon>
        <taxon>Charadrius</taxon>
    </lineage>
</organism>
<feature type="non-terminal residue" evidence="1">
    <location>
        <position position="1"/>
    </location>
</feature>
<dbReference type="AlphaFoldDB" id="A0A0A0AJC1"/>
<evidence type="ECO:0000313" key="1">
    <source>
        <dbReference type="EMBL" id="KGL93553.1"/>
    </source>
</evidence>
<dbReference type="STRING" id="50402.A0A0A0AJC1"/>
<keyword evidence="2" id="KW-1185">Reference proteome</keyword>
<accession>A0A0A0AJC1</accession>
<dbReference type="Proteomes" id="UP000053858">
    <property type="component" value="Unassembled WGS sequence"/>
</dbReference>
<gene>
    <name evidence="1" type="ORF">N301_07148</name>
</gene>
<dbReference type="EMBL" id="KL871799">
    <property type="protein sequence ID" value="KGL93553.1"/>
    <property type="molecule type" value="Genomic_DNA"/>
</dbReference>
<evidence type="ECO:0000313" key="2">
    <source>
        <dbReference type="Proteomes" id="UP000053858"/>
    </source>
</evidence>
<name>A0A0A0AJC1_CHAVO</name>
<proteinExistence type="predicted"/>